<protein>
    <submittedName>
        <fullName evidence="2">Uncharacterized protein</fullName>
    </submittedName>
</protein>
<accession>W6ZW06</accession>
<dbReference type="HOGENOM" id="CLU_2412954_0_0_1"/>
<dbReference type="GeneID" id="19127303"/>
<sequence length="99" mass="10716">MPFIEDVSRALTIQSSLPHAGVNDRTSSHTTPPVEDTRSTAVVCSCTHDSNGNIVHACTAASYVPQATVAPQQDITFQDQDLLQMGGQFDRNEAQSGRW</sequence>
<proteinExistence type="predicted"/>
<gene>
    <name evidence="2" type="ORF">COCMIDRAFT_88576</name>
</gene>
<reference evidence="2 3" key="1">
    <citation type="journal article" date="2013" name="PLoS Genet.">
        <title>Comparative genome structure, secondary metabolite, and effector coding capacity across Cochliobolus pathogens.</title>
        <authorList>
            <person name="Condon B.J."/>
            <person name="Leng Y."/>
            <person name="Wu D."/>
            <person name="Bushley K.E."/>
            <person name="Ohm R.A."/>
            <person name="Otillar R."/>
            <person name="Martin J."/>
            <person name="Schackwitz W."/>
            <person name="Grimwood J."/>
            <person name="MohdZainudin N."/>
            <person name="Xue C."/>
            <person name="Wang R."/>
            <person name="Manning V.A."/>
            <person name="Dhillon B."/>
            <person name="Tu Z.J."/>
            <person name="Steffenson B.J."/>
            <person name="Salamov A."/>
            <person name="Sun H."/>
            <person name="Lowry S."/>
            <person name="LaButti K."/>
            <person name="Han J."/>
            <person name="Copeland A."/>
            <person name="Lindquist E."/>
            <person name="Barry K."/>
            <person name="Schmutz J."/>
            <person name="Baker S.E."/>
            <person name="Ciuffetti L.M."/>
            <person name="Grigoriev I.V."/>
            <person name="Zhong S."/>
            <person name="Turgeon B.G."/>
        </authorList>
    </citation>
    <scope>NUCLEOTIDE SEQUENCE [LARGE SCALE GENOMIC DNA]</scope>
    <source>
        <strain evidence="2 3">ATCC 44560</strain>
    </source>
</reference>
<dbReference type="KEGG" id="bor:COCMIDRAFT_88576"/>
<dbReference type="RefSeq" id="XP_007685533.1">
    <property type="nucleotide sequence ID" value="XM_007687343.1"/>
</dbReference>
<dbReference type="EMBL" id="KI963946">
    <property type="protein sequence ID" value="EUC47991.1"/>
    <property type="molecule type" value="Genomic_DNA"/>
</dbReference>
<keyword evidence="3" id="KW-1185">Reference proteome</keyword>
<name>W6ZW06_COCMI</name>
<organism evidence="2 3">
    <name type="scientific">Bipolaris oryzae ATCC 44560</name>
    <dbReference type="NCBI Taxonomy" id="930090"/>
    <lineage>
        <taxon>Eukaryota</taxon>
        <taxon>Fungi</taxon>
        <taxon>Dikarya</taxon>
        <taxon>Ascomycota</taxon>
        <taxon>Pezizomycotina</taxon>
        <taxon>Dothideomycetes</taxon>
        <taxon>Pleosporomycetidae</taxon>
        <taxon>Pleosporales</taxon>
        <taxon>Pleosporineae</taxon>
        <taxon>Pleosporaceae</taxon>
        <taxon>Bipolaris</taxon>
    </lineage>
</organism>
<evidence type="ECO:0000256" key="1">
    <source>
        <dbReference type="SAM" id="MobiDB-lite"/>
    </source>
</evidence>
<dbReference type="OrthoDB" id="3687003at2759"/>
<evidence type="ECO:0000313" key="2">
    <source>
        <dbReference type="EMBL" id="EUC47991.1"/>
    </source>
</evidence>
<dbReference type="AlphaFoldDB" id="W6ZW06"/>
<evidence type="ECO:0000313" key="3">
    <source>
        <dbReference type="Proteomes" id="UP000054032"/>
    </source>
</evidence>
<feature type="region of interest" description="Disordered" evidence="1">
    <location>
        <begin position="16"/>
        <end position="38"/>
    </location>
</feature>
<dbReference type="Proteomes" id="UP000054032">
    <property type="component" value="Unassembled WGS sequence"/>
</dbReference>